<evidence type="ECO:0000256" key="4">
    <source>
        <dbReference type="ARBA" id="ARBA00023125"/>
    </source>
</evidence>
<proteinExistence type="evidence at transcript level"/>
<feature type="region of interest" description="Disordered" evidence="7">
    <location>
        <begin position="58"/>
        <end position="96"/>
    </location>
</feature>
<keyword evidence="6" id="KW-0539">Nucleus</keyword>
<accession>D5KY18</accession>
<evidence type="ECO:0000259" key="8">
    <source>
        <dbReference type="SMART" id="SM00906"/>
    </source>
</evidence>
<dbReference type="InterPro" id="IPR051615">
    <property type="entry name" value="Transcr_Regulatory_Elem"/>
</dbReference>
<sequence length="670" mass="74422">MEMQLDRVASGSGDGDLMTDSHIAQQHRGIGFFSQASASSIALTHLAQARPADGHYAVPVQSLNGNIPRGAEPRPIPGPSSSSSGQSPLAAGSIGRDEELEGVIVQDSEGSLRYHNPTSAFHHAEADQWASASPCSPTNVKARPNRDSAIRDYQRYLPRFFLTSHQHDLALDRFFRYFSSWTQRVTPHLFYRDMQVALREENDEHISTRTPYYSPMLHNMILALGLAYAEEQHLRALTTRTLFAEEGARHQSVECSASSVATVQALALYASFHSTNGDYSLGWFHFGSAMRACYALGFNIDVSSLVTRGKLSKEAFSQRCTTFWTCFAQEVMWAIYIGREPMIPDYTIRPPEVDADTDETEWHWPHPPAGTFPSQRSYLSVTFVHTASLMQIAASINKSVYSVRCEKRLLVTSGQIHQFNDALDSWRESLPRPLLIASQATDPVLPHIIMLHLAWSWVIILLFQPFSQFAARSPNTGRIAPFGEISTVAMTRCHQASIRILQLTETWRTQHGLRFCPPTMAQVVYTAGTTFLLAAAQAALPERAKAALDNVQSCLNSLREIGMTWAAGSQKASILQRLLAEYGQTSFVPASSTRPASESQEAQRQGQLLEEQTFPIVSESEFMPMDQGLLDRSWVPEATTDDFIQSLLNQISMPMSGDSDLLALLGEMNQ</sequence>
<evidence type="ECO:0000256" key="7">
    <source>
        <dbReference type="SAM" id="MobiDB-lite"/>
    </source>
</evidence>
<dbReference type="CDD" id="cd12148">
    <property type="entry name" value="fungal_TF_MHR"/>
    <property type="match status" value="1"/>
</dbReference>
<dbReference type="GO" id="GO:0006351">
    <property type="term" value="P:DNA-templated transcription"/>
    <property type="evidence" value="ECO:0007669"/>
    <property type="project" value="InterPro"/>
</dbReference>
<evidence type="ECO:0000256" key="2">
    <source>
        <dbReference type="ARBA" id="ARBA00022833"/>
    </source>
</evidence>
<feature type="domain" description="Xylanolytic transcriptional activator regulatory" evidence="8">
    <location>
        <begin position="282"/>
        <end position="359"/>
    </location>
</feature>
<dbReference type="InterPro" id="IPR007219">
    <property type="entry name" value="XnlR_reg_dom"/>
</dbReference>
<feature type="compositionally biased region" description="Low complexity" evidence="7">
    <location>
        <begin position="79"/>
        <end position="93"/>
    </location>
</feature>
<protein>
    <submittedName>
        <fullName evidence="9">Transcription factor</fullName>
    </submittedName>
</protein>
<dbReference type="GO" id="GO:0008270">
    <property type="term" value="F:zinc ion binding"/>
    <property type="evidence" value="ECO:0007669"/>
    <property type="project" value="InterPro"/>
</dbReference>
<evidence type="ECO:0000256" key="3">
    <source>
        <dbReference type="ARBA" id="ARBA00023015"/>
    </source>
</evidence>
<dbReference type="EMBL" id="GU723618">
    <property type="protein sequence ID" value="ADE10063.1"/>
    <property type="molecule type" value="mRNA"/>
</dbReference>
<keyword evidence="2" id="KW-0862">Zinc</keyword>
<evidence type="ECO:0000313" key="9">
    <source>
        <dbReference type="EMBL" id="ADE10063.1"/>
    </source>
</evidence>
<dbReference type="SMART" id="SM00906">
    <property type="entry name" value="Fungal_trans"/>
    <property type="match status" value="1"/>
</dbReference>
<reference evidence="9" key="1">
    <citation type="submission" date="2010-02" db="EMBL/GenBank/DDBJ databases">
        <authorList>
            <person name="Xie B."/>
            <person name="Huang X."/>
            <person name="Deng Y."/>
        </authorList>
    </citation>
    <scope>NUCLEOTIDE SEQUENCE</scope>
</reference>
<keyword evidence="3" id="KW-0805">Transcription regulation</keyword>
<keyword evidence="4" id="KW-0238">DNA-binding</keyword>
<keyword evidence="5" id="KW-0804">Transcription</keyword>
<dbReference type="PANTHER" id="PTHR31313">
    <property type="entry name" value="TY1 ENHANCER ACTIVATOR"/>
    <property type="match status" value="1"/>
</dbReference>
<dbReference type="PANTHER" id="PTHR31313:SF81">
    <property type="entry name" value="TY1 ENHANCER ACTIVATOR"/>
    <property type="match status" value="1"/>
</dbReference>
<dbReference type="GO" id="GO:0003677">
    <property type="term" value="F:DNA binding"/>
    <property type="evidence" value="ECO:0007669"/>
    <property type="project" value="UniProtKB-KW"/>
</dbReference>
<keyword evidence="1" id="KW-0479">Metal-binding</keyword>
<evidence type="ECO:0000256" key="5">
    <source>
        <dbReference type="ARBA" id="ARBA00023163"/>
    </source>
</evidence>
<evidence type="ECO:0000256" key="1">
    <source>
        <dbReference type="ARBA" id="ARBA00022723"/>
    </source>
</evidence>
<name>D5KY18_9TREE</name>
<organism evidence="9">
    <name type="scientific">Tremella fuciformis</name>
    <dbReference type="NCBI Taxonomy" id="64657"/>
    <lineage>
        <taxon>Eukaryota</taxon>
        <taxon>Fungi</taxon>
        <taxon>Dikarya</taxon>
        <taxon>Basidiomycota</taxon>
        <taxon>Agaricomycotina</taxon>
        <taxon>Tremellomycetes</taxon>
        <taxon>Tremellales</taxon>
        <taxon>Tremellaceae</taxon>
        <taxon>Tremella</taxon>
    </lineage>
</organism>
<evidence type="ECO:0000256" key="6">
    <source>
        <dbReference type="ARBA" id="ARBA00023242"/>
    </source>
</evidence>
<dbReference type="AlphaFoldDB" id="D5KY18"/>
<dbReference type="Pfam" id="PF04082">
    <property type="entry name" value="Fungal_trans"/>
    <property type="match status" value="1"/>
</dbReference>